<feature type="domain" description="PKS/mFAS DH" evidence="7">
    <location>
        <begin position="790"/>
        <end position="1085"/>
    </location>
</feature>
<dbReference type="InterPro" id="IPR014030">
    <property type="entry name" value="Ketoacyl_synth_N"/>
</dbReference>
<keyword evidence="1" id="KW-0596">Phosphopantetheine</keyword>
<dbReference type="InterPro" id="IPR050091">
    <property type="entry name" value="PKS_NRPS_Biosynth_Enz"/>
</dbReference>
<dbReference type="PROSITE" id="PS52019">
    <property type="entry name" value="PKS_MFAS_DH"/>
    <property type="match status" value="1"/>
</dbReference>
<dbReference type="InterPro" id="IPR036736">
    <property type="entry name" value="ACP-like_sf"/>
</dbReference>
<evidence type="ECO:0000256" key="3">
    <source>
        <dbReference type="ARBA" id="ARBA00022679"/>
    </source>
</evidence>
<protein>
    <submittedName>
        <fullName evidence="8">Polyketide synthase dehydratase domain-containing protein</fullName>
    </submittedName>
</protein>
<dbReference type="GO" id="GO:0005737">
    <property type="term" value="C:cytoplasm"/>
    <property type="evidence" value="ECO:0007669"/>
    <property type="project" value="TreeGrafter"/>
</dbReference>
<dbReference type="AlphaFoldDB" id="A0A928Z8L2"/>
<dbReference type="GO" id="GO:0004315">
    <property type="term" value="F:3-oxoacyl-[acyl-carrier-protein] synthase activity"/>
    <property type="evidence" value="ECO:0007669"/>
    <property type="project" value="InterPro"/>
</dbReference>
<proteinExistence type="predicted"/>
<dbReference type="PANTHER" id="PTHR43775">
    <property type="entry name" value="FATTY ACID SYNTHASE"/>
    <property type="match status" value="1"/>
</dbReference>
<dbReference type="InterPro" id="IPR049900">
    <property type="entry name" value="PKS_mFAS_DH"/>
</dbReference>
<feature type="domain" description="Carrier" evidence="5">
    <location>
        <begin position="1119"/>
        <end position="1195"/>
    </location>
</feature>
<dbReference type="GO" id="GO:0006633">
    <property type="term" value="P:fatty acid biosynthetic process"/>
    <property type="evidence" value="ECO:0007669"/>
    <property type="project" value="InterPro"/>
</dbReference>
<dbReference type="InterPro" id="IPR016035">
    <property type="entry name" value="Acyl_Trfase/lysoPLipase"/>
</dbReference>
<reference evidence="8" key="1">
    <citation type="submission" date="2020-10" db="EMBL/GenBank/DDBJ databases">
        <authorList>
            <person name="Castelo-Branco R."/>
            <person name="Eusebio N."/>
            <person name="Adriana R."/>
            <person name="Vieira A."/>
            <person name="Brugerolle De Fraissinette N."/>
            <person name="Rezende De Castro R."/>
            <person name="Schneider M.P."/>
            <person name="Vasconcelos V."/>
            <person name="Leao P.N."/>
        </authorList>
    </citation>
    <scope>NUCLEOTIDE SEQUENCE</scope>
    <source>
        <strain evidence="8">LEGE 11467</strain>
    </source>
</reference>
<keyword evidence="3" id="KW-0808">Transferase</keyword>
<dbReference type="Pfam" id="PF00109">
    <property type="entry name" value="ketoacyl-synt"/>
    <property type="match status" value="1"/>
</dbReference>
<dbReference type="SMART" id="SM00826">
    <property type="entry name" value="PKS_DH"/>
    <property type="match status" value="1"/>
</dbReference>
<dbReference type="SUPFAM" id="SSF53901">
    <property type="entry name" value="Thiolase-like"/>
    <property type="match status" value="1"/>
</dbReference>
<evidence type="ECO:0000259" key="6">
    <source>
        <dbReference type="PROSITE" id="PS52004"/>
    </source>
</evidence>
<dbReference type="Pfam" id="PF02801">
    <property type="entry name" value="Ketoacyl-synt_C"/>
    <property type="match status" value="1"/>
</dbReference>
<accession>A0A928Z8L2</accession>
<gene>
    <name evidence="8" type="ORF">IQ235_07755</name>
</gene>
<evidence type="ECO:0000259" key="7">
    <source>
        <dbReference type="PROSITE" id="PS52019"/>
    </source>
</evidence>
<feature type="active site" description="Proton acceptor; for dehydratase activity" evidence="4">
    <location>
        <position position="821"/>
    </location>
</feature>
<dbReference type="PROSITE" id="PS50075">
    <property type="entry name" value="CARRIER"/>
    <property type="match status" value="1"/>
</dbReference>
<dbReference type="Gene3D" id="3.30.70.3290">
    <property type="match status" value="1"/>
</dbReference>
<evidence type="ECO:0000313" key="9">
    <source>
        <dbReference type="Proteomes" id="UP000621799"/>
    </source>
</evidence>
<dbReference type="SMART" id="SM00825">
    <property type="entry name" value="PKS_KS"/>
    <property type="match status" value="1"/>
</dbReference>
<dbReference type="Gene3D" id="3.10.129.110">
    <property type="entry name" value="Polyketide synthase dehydratase"/>
    <property type="match status" value="1"/>
</dbReference>
<feature type="non-terminal residue" evidence="8">
    <location>
        <position position="1"/>
    </location>
</feature>
<dbReference type="InterPro" id="IPR001227">
    <property type="entry name" value="Ac_transferase_dom_sf"/>
</dbReference>
<name>A0A928Z8L2_9CYAN</name>
<feature type="region of interest" description="N-terminal hotdog fold" evidence="4">
    <location>
        <begin position="790"/>
        <end position="918"/>
    </location>
</feature>
<dbReference type="PANTHER" id="PTHR43775:SF37">
    <property type="entry name" value="SI:DKEY-61P9.11"/>
    <property type="match status" value="1"/>
</dbReference>
<feature type="domain" description="Ketosynthase family 3 (KS3)" evidence="6">
    <location>
        <begin position="23"/>
        <end position="443"/>
    </location>
</feature>
<dbReference type="CDD" id="cd00833">
    <property type="entry name" value="PKS"/>
    <property type="match status" value="1"/>
</dbReference>
<dbReference type="InterPro" id="IPR018201">
    <property type="entry name" value="Ketoacyl_synth_AS"/>
</dbReference>
<dbReference type="Proteomes" id="UP000621799">
    <property type="component" value="Unassembled WGS sequence"/>
</dbReference>
<dbReference type="Gene3D" id="3.40.366.10">
    <property type="entry name" value="Malonyl-Coenzyme A Acyl Carrier Protein, domain 2"/>
    <property type="match status" value="1"/>
</dbReference>
<evidence type="ECO:0000259" key="5">
    <source>
        <dbReference type="PROSITE" id="PS50075"/>
    </source>
</evidence>
<dbReference type="GO" id="GO:0005886">
    <property type="term" value="C:plasma membrane"/>
    <property type="evidence" value="ECO:0007669"/>
    <property type="project" value="TreeGrafter"/>
</dbReference>
<dbReference type="RefSeq" id="WP_264320919.1">
    <property type="nucleotide sequence ID" value="NZ_JADEXN010000108.1"/>
</dbReference>
<comment type="caution">
    <text evidence="8">The sequence shown here is derived from an EMBL/GenBank/DDBJ whole genome shotgun (WGS) entry which is preliminary data.</text>
</comment>
<dbReference type="GO" id="GO:0004312">
    <property type="term" value="F:fatty acid synthase activity"/>
    <property type="evidence" value="ECO:0007669"/>
    <property type="project" value="TreeGrafter"/>
</dbReference>
<evidence type="ECO:0000313" key="8">
    <source>
        <dbReference type="EMBL" id="MBE9040674.1"/>
    </source>
</evidence>
<dbReference type="InterPro" id="IPR014031">
    <property type="entry name" value="Ketoacyl_synth_C"/>
</dbReference>
<dbReference type="GO" id="GO:0071770">
    <property type="term" value="P:DIM/DIP cell wall layer assembly"/>
    <property type="evidence" value="ECO:0007669"/>
    <property type="project" value="TreeGrafter"/>
</dbReference>
<dbReference type="Gene3D" id="1.10.1200.10">
    <property type="entry name" value="ACP-like"/>
    <property type="match status" value="1"/>
</dbReference>
<dbReference type="InterPro" id="IPR009081">
    <property type="entry name" value="PP-bd_ACP"/>
</dbReference>
<keyword evidence="2" id="KW-0597">Phosphoprotein</keyword>
<dbReference type="SUPFAM" id="SSF47336">
    <property type="entry name" value="ACP-like"/>
    <property type="match status" value="1"/>
</dbReference>
<sequence>LQRAALALQEMRHRIDTLERSRTEPIAIVGMGCRFPGGANDPASFWQLLRHGRNAVGEIPECRRKRLARTDSGDPQRGGFLERIDEFDAEFFGISPREAATMDPQQRLLLEVSWEALEHAGISPSRLMGSDTGVFIGISLNEFLQSSLFGDRSPIDIYTATGNALSVAAGRIAYSLGLQGPALAVDTACSSSLVAVHLACQSLRLGECRQAIAGGIYLMLAPQTTLAMAKLNALSADGYCKTFDATADGYGRGEGCGTIVLKRLSDARAHGDRILAVIRSSAVNHDGRSSGLTVPNGSAQQAVIRSALQNARVNPQDIRYVEAHGTGTPLGDPIEVRSLAAVLRGEGSDGTRTPLAIGSVKTNIGHLEAAAGIAGLMKVVLAMQHGEIPPHLHLQQLNDRIDLARGAISIPTQLTPWSSDRPRLAGISAFGFSGTNAHAILESAPDIPATAAKPRDRQILCLSAKTESALERRVEALADDLQQRSDLELADICATANAGRSHFTHRLAFLPSTKAQLQQMLQARQAVAPLPQNWGAASMPESDSAQRLEIAFYFPPATSQPPSAGASLYESAPQFRAAIDACVDCLEGGDRELLLPMLQGKVAPVPSSPPEKNLPQNLPQNWQQSIAAIRQVALTQLWRAWGIEPTVIVGDGIGERVAAWASGSLSLSDLLRQTMAQTDSAPQDSPERIGAAAMATIREAGCNVAIAIGSMSAPIETSGNLLWLSSLDSERDDWQVLLGSLSQVYVLGADILWQAVEEGQRRVPIALPTYPFERQTYGLDEIATQPSSSHSLLGKRLASPLNAIQFEADWHLDRLPLVRDHRLQGQPIANLVVYLEMLQAGAIATWGRPIRAWNSLLVPHPLAFDSVSVRRVQAILTSEGENSEGTAFQIFSYQSQDGESARWLPHITGQLQLVSSLPFSRNSGIAIEEVQRQCRECWNASTFYQQVRSLGADLGASCQVLETVWRRDGEALGKLARSKLTLASEYNLPIQELDACFSLFAACLPPACPDAYIILSLQQLEIDDSQRENVPLWVHAKVRIPITDWSDSQQTATLEADLMLLDDRGECVMRATRLQLRRWHPTSSQSGSIPPCSSQLDRRDRLETVVLDLSRLSEISPSEQLELAEHYLMATLAKLLRLPAEKLQRQQFLAELVDSLIAFELRSQIETDWQVRLSIEQFLGRSTISQLANCLLEEREIASLMTSERPISPSLEQSDETERLIL</sequence>
<dbReference type="FunFam" id="3.40.47.10:FF:000019">
    <property type="entry name" value="Polyketide synthase type I"/>
    <property type="match status" value="1"/>
</dbReference>
<organism evidence="8 9">
    <name type="scientific">Zarconia navalis LEGE 11467</name>
    <dbReference type="NCBI Taxonomy" id="1828826"/>
    <lineage>
        <taxon>Bacteria</taxon>
        <taxon>Bacillati</taxon>
        <taxon>Cyanobacteriota</taxon>
        <taxon>Cyanophyceae</taxon>
        <taxon>Oscillatoriophycideae</taxon>
        <taxon>Oscillatoriales</taxon>
        <taxon>Oscillatoriales incertae sedis</taxon>
        <taxon>Zarconia</taxon>
        <taxon>Zarconia navalis</taxon>
    </lineage>
</organism>
<dbReference type="Pfam" id="PF21089">
    <property type="entry name" value="PKS_DH_N"/>
    <property type="match status" value="1"/>
</dbReference>
<dbReference type="EMBL" id="JADEXN010000108">
    <property type="protein sequence ID" value="MBE9040674.1"/>
    <property type="molecule type" value="Genomic_DNA"/>
</dbReference>
<dbReference type="PROSITE" id="PS00606">
    <property type="entry name" value="KS3_1"/>
    <property type="match status" value="1"/>
</dbReference>
<dbReference type="PROSITE" id="PS52004">
    <property type="entry name" value="KS3_2"/>
    <property type="match status" value="1"/>
</dbReference>
<dbReference type="SUPFAM" id="SSF52151">
    <property type="entry name" value="FabD/lysophospholipase-like"/>
    <property type="match status" value="1"/>
</dbReference>
<dbReference type="InterPro" id="IPR049552">
    <property type="entry name" value="PKS_DH_N"/>
</dbReference>
<feature type="region of interest" description="C-terminal hotdog fold" evidence="4">
    <location>
        <begin position="935"/>
        <end position="1085"/>
    </location>
</feature>
<dbReference type="Pfam" id="PF14765">
    <property type="entry name" value="PS-DH"/>
    <property type="match status" value="1"/>
</dbReference>
<dbReference type="Pfam" id="PF22621">
    <property type="entry name" value="CurL-like_PKS_C"/>
    <property type="match status" value="1"/>
</dbReference>
<dbReference type="InterPro" id="IPR014043">
    <property type="entry name" value="Acyl_transferase_dom"/>
</dbReference>
<feature type="active site" description="Proton donor; for dehydratase activity" evidence="4">
    <location>
        <position position="994"/>
    </location>
</feature>
<evidence type="ECO:0000256" key="1">
    <source>
        <dbReference type="ARBA" id="ARBA00022450"/>
    </source>
</evidence>
<dbReference type="InterPro" id="IPR020841">
    <property type="entry name" value="PKS_Beta-ketoAc_synthase_dom"/>
</dbReference>
<dbReference type="InterPro" id="IPR020807">
    <property type="entry name" value="PKS_DH"/>
</dbReference>
<dbReference type="SMART" id="SM00827">
    <property type="entry name" value="PKS_AT"/>
    <property type="match status" value="1"/>
</dbReference>
<dbReference type="Pfam" id="PF00550">
    <property type="entry name" value="PP-binding"/>
    <property type="match status" value="1"/>
</dbReference>
<evidence type="ECO:0000256" key="4">
    <source>
        <dbReference type="PROSITE-ProRule" id="PRU01363"/>
    </source>
</evidence>
<evidence type="ECO:0000256" key="2">
    <source>
        <dbReference type="ARBA" id="ARBA00022553"/>
    </source>
</evidence>
<dbReference type="Gene3D" id="3.40.47.10">
    <property type="match status" value="1"/>
</dbReference>
<dbReference type="InterPro" id="IPR016039">
    <property type="entry name" value="Thiolase-like"/>
</dbReference>
<dbReference type="InterPro" id="IPR042104">
    <property type="entry name" value="PKS_dehydratase_sf"/>
</dbReference>
<keyword evidence="9" id="KW-1185">Reference proteome</keyword>
<dbReference type="InterPro" id="IPR049551">
    <property type="entry name" value="PKS_DH_C"/>
</dbReference>